<feature type="domain" description="PAS" evidence="8">
    <location>
        <begin position="228"/>
        <end position="298"/>
    </location>
</feature>
<evidence type="ECO:0000259" key="7">
    <source>
        <dbReference type="PROSITE" id="PS50109"/>
    </source>
</evidence>
<dbReference type="SUPFAM" id="SSF55785">
    <property type="entry name" value="PYP-like sensor domain (PAS domain)"/>
    <property type="match status" value="6"/>
</dbReference>
<dbReference type="PROSITE" id="PS50113">
    <property type="entry name" value="PAC"/>
    <property type="match status" value="3"/>
</dbReference>
<dbReference type="PROSITE" id="PS50109">
    <property type="entry name" value="HIS_KIN"/>
    <property type="match status" value="1"/>
</dbReference>
<dbReference type="EC" id="2.7.13.3" evidence="2"/>
<dbReference type="InterPro" id="IPR001610">
    <property type="entry name" value="PAC"/>
</dbReference>
<dbReference type="InterPro" id="IPR052162">
    <property type="entry name" value="Sensor_kinase/Photoreceptor"/>
</dbReference>
<dbReference type="CDD" id="cd00130">
    <property type="entry name" value="PAS"/>
    <property type="match status" value="4"/>
</dbReference>
<keyword evidence="6" id="KW-1133">Transmembrane helix</keyword>
<feature type="domain" description="PAC" evidence="9">
    <location>
        <begin position="785"/>
        <end position="836"/>
    </location>
</feature>
<dbReference type="InterPro" id="IPR013767">
    <property type="entry name" value="PAS_fold"/>
</dbReference>
<evidence type="ECO:0000256" key="2">
    <source>
        <dbReference type="ARBA" id="ARBA00012438"/>
    </source>
</evidence>
<dbReference type="EMBL" id="BAABCR010000013">
    <property type="protein sequence ID" value="GAA4029266.1"/>
    <property type="molecule type" value="Genomic_DNA"/>
</dbReference>
<dbReference type="Proteomes" id="UP001500968">
    <property type="component" value="Unassembled WGS sequence"/>
</dbReference>
<dbReference type="PRINTS" id="PR00344">
    <property type="entry name" value="BCTRLSENSOR"/>
</dbReference>
<dbReference type="NCBIfam" id="TIGR00229">
    <property type="entry name" value="sensory_box"/>
    <property type="match status" value="6"/>
</dbReference>
<dbReference type="InterPro" id="IPR013656">
    <property type="entry name" value="PAS_4"/>
</dbReference>
<keyword evidence="5" id="KW-0418">Kinase</keyword>
<dbReference type="Gene3D" id="1.10.287.130">
    <property type="match status" value="1"/>
</dbReference>
<sequence length="1200" mass="138963">MVNKIKASLELTSLIFVLSCLIIGIGFYTITEIKVINNKSKELYNNQLIPMDQLSDVRYNASLISATFHQAKENQIILSEPFTKIKAAHDKINLNWANYLKTDLTAEEIEIINQVKPLLQKISLAITDLELAQIQTDKTKLSQLHVNNLLKDLKVLEAKVSVLLDLQVKIGQKNYLSNIEVYKGHLKIFYSTLFIVLVLTLPFSYYIIRKNSRIIKNFNLGRTKLHLTEENYRNLIEYAGEAILILNEKTEIVDVNELACKLFGYQRSELIGLSTSKLIAPNDFNNHRDNITNVKKNKIAIINRKMMRKDGSLIEVEITKRIMEDKGFFSIVRDISERKKNEMLIKESEAKYRYLFNNSPAFIIIWDLETLKILEINDTVLQKYGYSPEEWKTMTVLDYRPKEEYDKIKEFAQFMLHSDQPIAKRYWRHFKKNGEEMLMEIASHKILYNDRKAILSLANDVTEKVTAENKLIEREAQLNLFIENSPVALAMFDKEMRYIATSKQWKLDYNLIGKDVNNQIHYDIFPNVSKEWREVHQRCMLGAIEKSEEDFFITDDGKVEWLKWEVHPWYKASNEIGGIIIFTEIITERKRATERFKNQFENSPDTILYINKFYKIEAINRGTPDGRSKDDLVGLDCISILPEEARTLVKDTLDICFKTGEKQEIENLLTYGRYARSRMVPLQTNGIVTHILIFATDITERKKVEEQIIRSEEKYRALTENISDAIILINEKLKITFHSPTAEKISKYSFEEVESREIAEFVYPEDYDIAKEFLEIVLNSPNEPINNQFRIIDKLGNIIWVEGTAINLLDNNNIQSIIINYRDITDRKQLEEQQAFMASIVNTSDDAILSESLDGIITSWNKGAEKLLQYNPEETIGNHISMLIPKMLKGEEERILSQIKIGNSVDHYETQRMKKNEEVIYVSLTISPIKDYSGRIIGASKIMRDISDRKKFENDLIHYNQELQKANSELDRFVYSASHDLRAPLKSMLGLIDITENELNEADECEKDVLIHRFQMLNRSVTKLDNFIEDILNYSRNARLELEYEAIDFKNLIQEIHANFAYSNANKTIELIVQDDMKTQVATDAKRLTVILNNIMSNAYKYCDVTKEKSFLKFTLAGDSENINIKIEDNGVGIPASELDKIFDMFYRATVLSNGSGLGLYIVKETLQKLKGSIKVTSEENQGTTFDIEIPNMINSLSTQ</sequence>
<feature type="domain" description="PAS" evidence="8">
    <location>
        <begin position="348"/>
        <end position="419"/>
    </location>
</feature>
<organism evidence="10 11">
    <name type="scientific">Flavobacterium cheonhonense</name>
    <dbReference type="NCBI Taxonomy" id="706185"/>
    <lineage>
        <taxon>Bacteria</taxon>
        <taxon>Pseudomonadati</taxon>
        <taxon>Bacteroidota</taxon>
        <taxon>Flavobacteriia</taxon>
        <taxon>Flavobacteriales</taxon>
        <taxon>Flavobacteriaceae</taxon>
        <taxon>Flavobacterium</taxon>
    </lineage>
</organism>
<dbReference type="PANTHER" id="PTHR43304">
    <property type="entry name" value="PHYTOCHROME-LIKE PROTEIN CPH1"/>
    <property type="match status" value="1"/>
</dbReference>
<evidence type="ECO:0000256" key="6">
    <source>
        <dbReference type="SAM" id="Phobius"/>
    </source>
</evidence>
<feature type="domain" description="PAC" evidence="9">
    <location>
        <begin position="546"/>
        <end position="598"/>
    </location>
</feature>
<evidence type="ECO:0000313" key="11">
    <source>
        <dbReference type="Proteomes" id="UP001500968"/>
    </source>
</evidence>
<keyword evidence="3" id="KW-0597">Phosphoprotein</keyword>
<dbReference type="Pfam" id="PF02518">
    <property type="entry name" value="HATPase_c"/>
    <property type="match status" value="1"/>
</dbReference>
<dbReference type="InterPro" id="IPR036097">
    <property type="entry name" value="HisK_dim/P_sf"/>
</dbReference>
<dbReference type="CDD" id="cd00075">
    <property type="entry name" value="HATPase"/>
    <property type="match status" value="1"/>
</dbReference>
<feature type="domain" description="PAC" evidence="9">
    <location>
        <begin position="906"/>
        <end position="958"/>
    </location>
</feature>
<comment type="catalytic activity">
    <reaction evidence="1">
        <text>ATP + protein L-histidine = ADP + protein N-phospho-L-histidine.</text>
        <dbReference type="EC" id="2.7.13.3"/>
    </reaction>
</comment>
<proteinExistence type="predicted"/>
<comment type="caution">
    <text evidence="10">The sequence shown here is derived from an EMBL/GenBank/DDBJ whole genome shotgun (WGS) entry which is preliminary data.</text>
</comment>
<accession>A0ABP7TPX6</accession>
<dbReference type="InterPro" id="IPR005467">
    <property type="entry name" value="His_kinase_dom"/>
</dbReference>
<evidence type="ECO:0000256" key="5">
    <source>
        <dbReference type="ARBA" id="ARBA00022777"/>
    </source>
</evidence>
<evidence type="ECO:0000259" key="8">
    <source>
        <dbReference type="PROSITE" id="PS50112"/>
    </source>
</evidence>
<keyword evidence="11" id="KW-1185">Reference proteome</keyword>
<keyword evidence="6" id="KW-0812">Transmembrane</keyword>
<feature type="transmembrane region" description="Helical" evidence="6">
    <location>
        <begin position="12"/>
        <end position="31"/>
    </location>
</feature>
<keyword evidence="6" id="KW-0472">Membrane</keyword>
<protein>
    <recommendedName>
        <fullName evidence="2">histidine kinase</fullName>
        <ecNumber evidence="2">2.7.13.3</ecNumber>
    </recommendedName>
</protein>
<keyword evidence="4" id="KW-0808">Transferase</keyword>
<dbReference type="InterPro" id="IPR000014">
    <property type="entry name" value="PAS"/>
</dbReference>
<dbReference type="Gene3D" id="3.30.450.20">
    <property type="entry name" value="PAS domain"/>
    <property type="match status" value="6"/>
</dbReference>
<feature type="domain" description="PAS" evidence="8">
    <location>
        <begin position="833"/>
        <end position="908"/>
    </location>
</feature>
<dbReference type="SMART" id="SM00091">
    <property type="entry name" value="PAS"/>
    <property type="match status" value="6"/>
</dbReference>
<dbReference type="SMART" id="SM00387">
    <property type="entry name" value="HATPase_c"/>
    <property type="match status" value="1"/>
</dbReference>
<dbReference type="InterPro" id="IPR004358">
    <property type="entry name" value="Sig_transdc_His_kin-like_C"/>
</dbReference>
<dbReference type="InterPro" id="IPR035965">
    <property type="entry name" value="PAS-like_dom_sf"/>
</dbReference>
<dbReference type="SMART" id="SM00086">
    <property type="entry name" value="PAC"/>
    <property type="match status" value="6"/>
</dbReference>
<dbReference type="PANTHER" id="PTHR43304:SF1">
    <property type="entry name" value="PAC DOMAIN-CONTAINING PROTEIN"/>
    <property type="match status" value="1"/>
</dbReference>
<dbReference type="CDD" id="cd00082">
    <property type="entry name" value="HisKA"/>
    <property type="match status" value="1"/>
</dbReference>
<name>A0ABP7TPX6_9FLAO</name>
<dbReference type="SMART" id="SM00388">
    <property type="entry name" value="HisKA"/>
    <property type="match status" value="1"/>
</dbReference>
<dbReference type="Pfam" id="PF00989">
    <property type="entry name" value="PAS"/>
    <property type="match status" value="3"/>
</dbReference>
<feature type="domain" description="Histidine kinase" evidence="7">
    <location>
        <begin position="976"/>
        <end position="1194"/>
    </location>
</feature>
<dbReference type="InterPro" id="IPR003661">
    <property type="entry name" value="HisK_dim/P_dom"/>
</dbReference>
<evidence type="ECO:0000259" key="9">
    <source>
        <dbReference type="PROSITE" id="PS50113"/>
    </source>
</evidence>
<dbReference type="Pfam" id="PF08448">
    <property type="entry name" value="PAS_4"/>
    <property type="match status" value="2"/>
</dbReference>
<dbReference type="InterPro" id="IPR000700">
    <property type="entry name" value="PAS-assoc_C"/>
</dbReference>
<dbReference type="SUPFAM" id="SSF55874">
    <property type="entry name" value="ATPase domain of HSP90 chaperone/DNA topoisomerase II/histidine kinase"/>
    <property type="match status" value="1"/>
</dbReference>
<dbReference type="SUPFAM" id="SSF47384">
    <property type="entry name" value="Homodimeric domain of signal transducing histidine kinase"/>
    <property type="match status" value="1"/>
</dbReference>
<dbReference type="PROSITE" id="PS50112">
    <property type="entry name" value="PAS"/>
    <property type="match status" value="4"/>
</dbReference>
<evidence type="ECO:0000256" key="1">
    <source>
        <dbReference type="ARBA" id="ARBA00000085"/>
    </source>
</evidence>
<dbReference type="InterPro" id="IPR036890">
    <property type="entry name" value="HATPase_C_sf"/>
</dbReference>
<gene>
    <name evidence="10" type="ORF">GCM10022386_11260</name>
</gene>
<feature type="transmembrane region" description="Helical" evidence="6">
    <location>
        <begin position="188"/>
        <end position="208"/>
    </location>
</feature>
<evidence type="ECO:0000256" key="3">
    <source>
        <dbReference type="ARBA" id="ARBA00022553"/>
    </source>
</evidence>
<dbReference type="Gene3D" id="3.30.565.10">
    <property type="entry name" value="Histidine kinase-like ATPase, C-terminal domain"/>
    <property type="match status" value="1"/>
</dbReference>
<dbReference type="InterPro" id="IPR024478">
    <property type="entry name" value="HlyB_4HB_MCP"/>
</dbReference>
<evidence type="ECO:0000256" key="4">
    <source>
        <dbReference type="ARBA" id="ARBA00022679"/>
    </source>
</evidence>
<reference evidence="11" key="1">
    <citation type="journal article" date="2019" name="Int. J. Syst. Evol. Microbiol.">
        <title>The Global Catalogue of Microorganisms (GCM) 10K type strain sequencing project: providing services to taxonomists for standard genome sequencing and annotation.</title>
        <authorList>
            <consortium name="The Broad Institute Genomics Platform"/>
            <consortium name="The Broad Institute Genome Sequencing Center for Infectious Disease"/>
            <person name="Wu L."/>
            <person name="Ma J."/>
        </authorList>
    </citation>
    <scope>NUCLEOTIDE SEQUENCE [LARGE SCALE GENOMIC DNA]</scope>
    <source>
        <strain evidence="11">JCM 17064</strain>
    </source>
</reference>
<dbReference type="InterPro" id="IPR003594">
    <property type="entry name" value="HATPase_dom"/>
</dbReference>
<evidence type="ECO:0000313" key="10">
    <source>
        <dbReference type="EMBL" id="GAA4029266.1"/>
    </source>
</evidence>
<dbReference type="Pfam" id="PF12729">
    <property type="entry name" value="4HB_MCP_1"/>
    <property type="match status" value="1"/>
</dbReference>
<dbReference type="Pfam" id="PF13426">
    <property type="entry name" value="PAS_9"/>
    <property type="match status" value="1"/>
</dbReference>
<dbReference type="RefSeq" id="WP_324690711.1">
    <property type="nucleotide sequence ID" value="NZ_BAABCR010000013.1"/>
</dbReference>
<feature type="domain" description="PAS" evidence="8">
    <location>
        <begin position="711"/>
        <end position="781"/>
    </location>
</feature>